<dbReference type="SMART" id="SM00062">
    <property type="entry name" value="PBPb"/>
    <property type="match status" value="1"/>
</dbReference>
<organism evidence="6 7">
    <name type="scientific">Microbacterium sediminicola</name>
    <dbReference type="NCBI Taxonomy" id="415210"/>
    <lineage>
        <taxon>Bacteria</taxon>
        <taxon>Bacillati</taxon>
        <taxon>Actinomycetota</taxon>
        <taxon>Actinomycetes</taxon>
        <taxon>Micrococcales</taxon>
        <taxon>Microbacteriaceae</taxon>
        <taxon>Microbacterium</taxon>
    </lineage>
</organism>
<dbReference type="InterPro" id="IPR001638">
    <property type="entry name" value="Solute-binding_3/MltF_N"/>
</dbReference>
<dbReference type="Gene3D" id="3.40.190.10">
    <property type="entry name" value="Periplasmic binding protein-like II"/>
    <property type="match status" value="2"/>
</dbReference>
<name>A0ABN2IB52_9MICO</name>
<feature type="domain" description="Solute-binding protein family 3/N-terminal" evidence="5">
    <location>
        <begin position="43"/>
        <end position="271"/>
    </location>
</feature>
<protein>
    <submittedName>
        <fullName evidence="6">ABC transporter substrate-binding protein</fullName>
    </submittedName>
</protein>
<dbReference type="PANTHER" id="PTHR30024:SF47">
    <property type="entry name" value="TAURINE-BINDING PERIPLASMIC PROTEIN"/>
    <property type="match status" value="1"/>
</dbReference>
<evidence type="ECO:0000259" key="5">
    <source>
        <dbReference type="SMART" id="SM00062"/>
    </source>
</evidence>
<keyword evidence="7" id="KW-1185">Reference proteome</keyword>
<feature type="chain" id="PRO_5046374831" evidence="4">
    <location>
        <begin position="27"/>
        <end position="329"/>
    </location>
</feature>
<accession>A0ABN2IB52</accession>
<evidence type="ECO:0000256" key="2">
    <source>
        <dbReference type="ARBA" id="ARBA00010742"/>
    </source>
</evidence>
<comment type="subcellular location">
    <subcellularLocation>
        <location evidence="1">Periplasm</location>
    </subcellularLocation>
</comment>
<dbReference type="PANTHER" id="PTHR30024">
    <property type="entry name" value="ALIPHATIC SULFONATES-BINDING PROTEIN-RELATED"/>
    <property type="match status" value="1"/>
</dbReference>
<gene>
    <name evidence="6" type="ORF">GCM10009808_19570</name>
</gene>
<comment type="similarity">
    <text evidence="2">Belongs to the bacterial solute-binding protein SsuA/TauA family.</text>
</comment>
<reference evidence="6 7" key="1">
    <citation type="journal article" date="2019" name="Int. J. Syst. Evol. Microbiol.">
        <title>The Global Catalogue of Microorganisms (GCM) 10K type strain sequencing project: providing services to taxonomists for standard genome sequencing and annotation.</title>
        <authorList>
            <consortium name="The Broad Institute Genomics Platform"/>
            <consortium name="The Broad Institute Genome Sequencing Center for Infectious Disease"/>
            <person name="Wu L."/>
            <person name="Ma J."/>
        </authorList>
    </citation>
    <scope>NUCLEOTIDE SEQUENCE [LARGE SCALE GENOMIC DNA]</scope>
    <source>
        <strain evidence="6 7">JCM 15577</strain>
    </source>
</reference>
<dbReference type="RefSeq" id="WP_344072054.1">
    <property type="nucleotide sequence ID" value="NZ_BAAAPL010000002.1"/>
</dbReference>
<dbReference type="EMBL" id="BAAAPL010000002">
    <property type="protein sequence ID" value="GAA1701644.1"/>
    <property type="molecule type" value="Genomic_DNA"/>
</dbReference>
<dbReference type="PROSITE" id="PS51257">
    <property type="entry name" value="PROKAR_LIPOPROTEIN"/>
    <property type="match status" value="1"/>
</dbReference>
<evidence type="ECO:0000256" key="1">
    <source>
        <dbReference type="ARBA" id="ARBA00004418"/>
    </source>
</evidence>
<dbReference type="Pfam" id="PF09084">
    <property type="entry name" value="NMT1"/>
    <property type="match status" value="1"/>
</dbReference>
<evidence type="ECO:0000313" key="7">
    <source>
        <dbReference type="Proteomes" id="UP001501690"/>
    </source>
</evidence>
<sequence>MKKSLATLGALAAAVLVLSGCTDSGAPTEPTSTSTDMSGDVTTVRVAALPIAETGALWAAMDEGIFAEHGLEIEVVPAQGGAQAIPALISGDIEFAIGQPFGPFRANIQDLGAVIISNYASSLPESAGGDVNAVVALEGSGITGPADLAGKRVSVNSLGAAGDVTIMKAVEDAGGDPSTIEFVEVAFPEVQAQLEAGNIDAGWVPDPFMSRIAGNGGTIVVYPYQATIPGLSLLTNITTQSFVDANPELVADYAAAMADALVFASANEDAVRAAIVKYMEIPEEAAAGITLPDFTAALNVADLEELANLAVGYGVLDTLPDFTTLIQPQ</sequence>
<dbReference type="SUPFAM" id="SSF53850">
    <property type="entry name" value="Periplasmic binding protein-like II"/>
    <property type="match status" value="1"/>
</dbReference>
<proteinExistence type="inferred from homology"/>
<comment type="caution">
    <text evidence="6">The sequence shown here is derived from an EMBL/GenBank/DDBJ whole genome shotgun (WGS) entry which is preliminary data.</text>
</comment>
<evidence type="ECO:0000313" key="6">
    <source>
        <dbReference type="EMBL" id="GAA1701644.1"/>
    </source>
</evidence>
<evidence type="ECO:0000256" key="3">
    <source>
        <dbReference type="ARBA" id="ARBA00022729"/>
    </source>
</evidence>
<feature type="signal peptide" evidence="4">
    <location>
        <begin position="1"/>
        <end position="26"/>
    </location>
</feature>
<dbReference type="Proteomes" id="UP001501690">
    <property type="component" value="Unassembled WGS sequence"/>
</dbReference>
<keyword evidence="3 4" id="KW-0732">Signal</keyword>
<dbReference type="InterPro" id="IPR015168">
    <property type="entry name" value="SsuA/THI5"/>
</dbReference>
<evidence type="ECO:0000256" key="4">
    <source>
        <dbReference type="SAM" id="SignalP"/>
    </source>
</evidence>